<dbReference type="PROSITE" id="PS52050">
    <property type="entry name" value="WYL"/>
    <property type="match status" value="1"/>
</dbReference>
<evidence type="ECO:0000259" key="2">
    <source>
        <dbReference type="Pfam" id="PF25583"/>
    </source>
</evidence>
<dbReference type="PANTHER" id="PTHR34580:SF1">
    <property type="entry name" value="PROTEIN PAFC"/>
    <property type="match status" value="1"/>
</dbReference>
<evidence type="ECO:0000313" key="4">
    <source>
        <dbReference type="Proteomes" id="UP001589691"/>
    </source>
</evidence>
<proteinExistence type="predicted"/>
<dbReference type="PANTHER" id="PTHR34580">
    <property type="match status" value="1"/>
</dbReference>
<sequence length="314" mass="36734">MNAAYRQLYLFQQLLSDHLLVKQQLADQFGVDPRAIQRDFHQLKTFIADQHLPYQLRYRRKLGGYQLVAHADSISKPLILTIVKILLASRALTQAEMATTINGLLRLVPQRDQRDIQPIISNERLYYQPVHHGQPLLQRIWELSQLIPRQMAITINYHNRHHVVEDRTILPQAVIFSEYYFYLVAYTPRYQAVRYYRIDRISDYHRSPEKITRNRAQRVEEGHLRHYLQYMQPGDQVALQFEFFGIIEAALDRFPTAKVLKRYPDGHVLIEAETIDTGAQMWLLSQGPLVKVVAPASLVAKIQASLRASLDRYH</sequence>
<evidence type="ECO:0000259" key="1">
    <source>
        <dbReference type="Pfam" id="PF13280"/>
    </source>
</evidence>
<dbReference type="Proteomes" id="UP001589691">
    <property type="component" value="Unassembled WGS sequence"/>
</dbReference>
<dbReference type="Pfam" id="PF13280">
    <property type="entry name" value="WYL"/>
    <property type="match status" value="1"/>
</dbReference>
<feature type="domain" description="WYL" evidence="1">
    <location>
        <begin position="143"/>
        <end position="204"/>
    </location>
</feature>
<dbReference type="RefSeq" id="WP_137642212.1">
    <property type="nucleotide sequence ID" value="NZ_BJEA01000007.1"/>
</dbReference>
<dbReference type="Pfam" id="PF25583">
    <property type="entry name" value="WCX"/>
    <property type="match status" value="1"/>
</dbReference>
<feature type="domain" description="WCX" evidence="2">
    <location>
        <begin position="254"/>
        <end position="308"/>
    </location>
</feature>
<dbReference type="InterPro" id="IPR057727">
    <property type="entry name" value="WCX_dom"/>
</dbReference>
<protein>
    <submittedName>
        <fullName evidence="3">Helix-turn-helix transcriptional regulator</fullName>
    </submittedName>
</protein>
<keyword evidence="4" id="KW-1185">Reference proteome</keyword>
<reference evidence="3 4" key="1">
    <citation type="submission" date="2024-09" db="EMBL/GenBank/DDBJ databases">
        <authorList>
            <person name="Sun Q."/>
            <person name="Mori K."/>
        </authorList>
    </citation>
    <scope>NUCLEOTIDE SEQUENCE [LARGE SCALE GENOMIC DNA]</scope>
    <source>
        <strain evidence="3 4">TBRC 4576</strain>
    </source>
</reference>
<dbReference type="InterPro" id="IPR051534">
    <property type="entry name" value="CBASS_pafABC_assoc_protein"/>
</dbReference>
<dbReference type="InterPro" id="IPR026881">
    <property type="entry name" value="WYL_dom"/>
</dbReference>
<dbReference type="EMBL" id="JBHLZY010000005">
    <property type="protein sequence ID" value="MFB9768693.1"/>
    <property type="molecule type" value="Genomic_DNA"/>
</dbReference>
<gene>
    <name evidence="3" type="ORF">ACFFLI_02250</name>
</gene>
<accession>A0ABV5WRV5</accession>
<evidence type="ECO:0000313" key="3">
    <source>
        <dbReference type="EMBL" id="MFB9768693.1"/>
    </source>
</evidence>
<comment type="caution">
    <text evidence="3">The sequence shown here is derived from an EMBL/GenBank/DDBJ whole genome shotgun (WGS) entry which is preliminary data.</text>
</comment>
<name>A0ABV5WRV5_9LACO</name>
<organism evidence="3 4">
    <name type="scientific">Lactiplantibacillus modestisalitolerans</name>
    <dbReference type="NCBI Taxonomy" id="1457219"/>
    <lineage>
        <taxon>Bacteria</taxon>
        <taxon>Bacillati</taxon>
        <taxon>Bacillota</taxon>
        <taxon>Bacilli</taxon>
        <taxon>Lactobacillales</taxon>
        <taxon>Lactobacillaceae</taxon>
        <taxon>Lactiplantibacillus</taxon>
    </lineage>
</organism>